<sequence length="136" mass="14416">MPRHSRSSFWVLGILTAVNAAGLLLYGLHLSTGSGGGGESSVPVVIVLAALCFLVFLYTAVNRGRDLGWSGWLTAVALGMGPIAPLLIIYLACARGEPAANRYGPPPPPASAAQWFRTLFFIICSWFVLAITARTL</sequence>
<feature type="transmembrane region" description="Helical" evidence="1">
    <location>
        <begin position="40"/>
        <end position="60"/>
    </location>
</feature>
<keyword evidence="3" id="KW-1185">Reference proteome</keyword>
<dbReference type="RefSeq" id="WP_256614334.1">
    <property type="nucleotide sequence ID" value="NZ_JANIBK010000020.1"/>
</dbReference>
<keyword evidence="1" id="KW-1133">Transmembrane helix</keyword>
<gene>
    <name evidence="2" type="ORF">NP596_05805</name>
</gene>
<feature type="transmembrane region" description="Helical" evidence="1">
    <location>
        <begin position="72"/>
        <end position="92"/>
    </location>
</feature>
<comment type="caution">
    <text evidence="2">The sequence shown here is derived from an EMBL/GenBank/DDBJ whole genome shotgun (WGS) entry which is preliminary data.</text>
</comment>
<dbReference type="PANTHER" id="PTHR34980:SF3">
    <property type="entry name" value="BLR8105 PROTEIN"/>
    <property type="match status" value="1"/>
</dbReference>
<reference evidence="2 3" key="1">
    <citation type="submission" date="2022-07" db="EMBL/GenBank/DDBJ databases">
        <title>Methylomonas rivi sp. nov., Methylomonas rosea sp. nov., Methylomonas aureus sp. nov. and Methylomonas subterranea sp. nov., four novel methanotrophs isolated from a freshwater creek and the deep terrestrial subsurface.</title>
        <authorList>
            <person name="Abin C."/>
            <person name="Sankaranarayanan K."/>
            <person name="Garner C."/>
            <person name="Sindelar R."/>
            <person name="Kotary K."/>
            <person name="Garner R."/>
            <person name="Barclay S."/>
            <person name="Lawson P."/>
            <person name="Krumholz L."/>
        </authorList>
    </citation>
    <scope>NUCLEOTIDE SEQUENCE [LARGE SCALE GENOMIC DNA]</scope>
    <source>
        <strain evidence="2 3">WSC-6</strain>
    </source>
</reference>
<evidence type="ECO:0000256" key="1">
    <source>
        <dbReference type="SAM" id="Phobius"/>
    </source>
</evidence>
<organism evidence="2 3">
    <name type="scientific">Methylomonas rivi</name>
    <dbReference type="NCBI Taxonomy" id="2952226"/>
    <lineage>
        <taxon>Bacteria</taxon>
        <taxon>Pseudomonadati</taxon>
        <taxon>Pseudomonadota</taxon>
        <taxon>Gammaproteobacteria</taxon>
        <taxon>Methylococcales</taxon>
        <taxon>Methylococcaceae</taxon>
        <taxon>Methylomonas</taxon>
    </lineage>
</organism>
<dbReference type="EMBL" id="JANIBK010000020">
    <property type="protein sequence ID" value="MCQ8127973.1"/>
    <property type="molecule type" value="Genomic_DNA"/>
</dbReference>
<dbReference type="Pfam" id="PF05656">
    <property type="entry name" value="DUF805"/>
    <property type="match status" value="1"/>
</dbReference>
<dbReference type="Proteomes" id="UP001524586">
    <property type="component" value="Unassembled WGS sequence"/>
</dbReference>
<dbReference type="InterPro" id="IPR008523">
    <property type="entry name" value="DUF805"/>
</dbReference>
<keyword evidence="1" id="KW-0812">Transmembrane</keyword>
<protein>
    <submittedName>
        <fullName evidence="2">DUF805 domain-containing protein</fullName>
    </submittedName>
</protein>
<keyword evidence="1" id="KW-0472">Membrane</keyword>
<evidence type="ECO:0000313" key="3">
    <source>
        <dbReference type="Proteomes" id="UP001524586"/>
    </source>
</evidence>
<proteinExistence type="predicted"/>
<feature type="transmembrane region" description="Helical" evidence="1">
    <location>
        <begin position="9"/>
        <end position="28"/>
    </location>
</feature>
<feature type="transmembrane region" description="Helical" evidence="1">
    <location>
        <begin position="112"/>
        <end position="133"/>
    </location>
</feature>
<name>A0ABT1U2B7_9GAMM</name>
<evidence type="ECO:0000313" key="2">
    <source>
        <dbReference type="EMBL" id="MCQ8127973.1"/>
    </source>
</evidence>
<dbReference type="PANTHER" id="PTHR34980">
    <property type="entry name" value="INNER MEMBRANE PROTEIN-RELATED-RELATED"/>
    <property type="match status" value="1"/>
</dbReference>
<accession>A0ABT1U2B7</accession>